<evidence type="ECO:0000313" key="11">
    <source>
        <dbReference type="EMBL" id="CAI7994076.1"/>
    </source>
</evidence>
<reference evidence="11" key="1">
    <citation type="submission" date="2023-03" db="EMBL/GenBank/DDBJ databases">
        <authorList>
            <person name="Steffen K."/>
            <person name="Cardenas P."/>
        </authorList>
    </citation>
    <scope>NUCLEOTIDE SEQUENCE</scope>
</reference>
<keyword evidence="9" id="KW-0539">Nucleus</keyword>
<evidence type="ECO:0000256" key="4">
    <source>
        <dbReference type="ARBA" id="ARBA00006627"/>
    </source>
</evidence>
<evidence type="ECO:0000256" key="8">
    <source>
        <dbReference type="ARBA" id="ARBA00023136"/>
    </source>
</evidence>
<dbReference type="GO" id="GO:0006629">
    <property type="term" value="P:lipid metabolic process"/>
    <property type="evidence" value="ECO:0007669"/>
    <property type="project" value="TreeGrafter"/>
</dbReference>
<dbReference type="Proteomes" id="UP001174909">
    <property type="component" value="Unassembled WGS sequence"/>
</dbReference>
<evidence type="ECO:0000256" key="6">
    <source>
        <dbReference type="ARBA" id="ARBA00022824"/>
    </source>
</evidence>
<dbReference type="PANTHER" id="PTHR13416:SF2">
    <property type="entry name" value="TRANSMEMBRANE PROTEIN 43"/>
    <property type="match status" value="1"/>
</dbReference>
<dbReference type="Pfam" id="PF07787">
    <property type="entry name" value="TMEM43"/>
    <property type="match status" value="1"/>
</dbReference>
<dbReference type="GO" id="GO:0005789">
    <property type="term" value="C:endoplasmic reticulum membrane"/>
    <property type="evidence" value="ECO:0007669"/>
    <property type="project" value="UniProtKB-SubCell"/>
</dbReference>
<evidence type="ECO:0000256" key="5">
    <source>
        <dbReference type="ARBA" id="ARBA00022692"/>
    </source>
</evidence>
<comment type="subcellular location">
    <subcellularLocation>
        <location evidence="1">Endomembrane system</location>
        <topology evidence="1">Multi-pass membrane protein</topology>
    </subcellularLocation>
    <subcellularLocation>
        <location evidence="3">Endoplasmic reticulum membrane</location>
    </subcellularLocation>
    <subcellularLocation>
        <location evidence="2">Nucleus envelope</location>
    </subcellularLocation>
</comment>
<comment type="similarity">
    <text evidence="4">Belongs to the TMEM43 family.</text>
</comment>
<keyword evidence="7 10" id="KW-1133">Transmembrane helix</keyword>
<keyword evidence="5 10" id="KW-0812">Transmembrane</keyword>
<comment type="caution">
    <text evidence="11">The sequence shown here is derived from an EMBL/GenBank/DDBJ whole genome shotgun (WGS) entry which is preliminary data.</text>
</comment>
<feature type="transmembrane region" description="Helical" evidence="10">
    <location>
        <begin position="38"/>
        <end position="61"/>
    </location>
</feature>
<proteinExistence type="inferred from homology"/>
<feature type="transmembrane region" description="Helical" evidence="10">
    <location>
        <begin position="316"/>
        <end position="341"/>
    </location>
</feature>
<evidence type="ECO:0000256" key="7">
    <source>
        <dbReference type="ARBA" id="ARBA00022989"/>
    </source>
</evidence>
<gene>
    <name evidence="11" type="ORF">GBAR_LOCUS1374</name>
</gene>
<evidence type="ECO:0000313" key="12">
    <source>
        <dbReference type="Proteomes" id="UP001174909"/>
    </source>
</evidence>
<accession>A0AA35W2Q5</accession>
<evidence type="ECO:0000256" key="9">
    <source>
        <dbReference type="ARBA" id="ARBA00023242"/>
    </source>
</evidence>
<evidence type="ECO:0000256" key="2">
    <source>
        <dbReference type="ARBA" id="ARBA00004259"/>
    </source>
</evidence>
<organism evidence="11 12">
    <name type="scientific">Geodia barretti</name>
    <name type="common">Barrett's horny sponge</name>
    <dbReference type="NCBI Taxonomy" id="519541"/>
    <lineage>
        <taxon>Eukaryota</taxon>
        <taxon>Metazoa</taxon>
        <taxon>Porifera</taxon>
        <taxon>Demospongiae</taxon>
        <taxon>Heteroscleromorpha</taxon>
        <taxon>Tetractinellida</taxon>
        <taxon>Astrophorina</taxon>
        <taxon>Geodiidae</taxon>
        <taxon>Geodia</taxon>
    </lineage>
</organism>
<dbReference type="GO" id="GO:0005637">
    <property type="term" value="C:nuclear inner membrane"/>
    <property type="evidence" value="ECO:0007669"/>
    <property type="project" value="TreeGrafter"/>
</dbReference>
<dbReference type="InterPro" id="IPR012430">
    <property type="entry name" value="TMEM43_fam"/>
</dbReference>
<evidence type="ECO:0000256" key="3">
    <source>
        <dbReference type="ARBA" id="ARBA00004586"/>
    </source>
</evidence>
<sequence>MAFSAAGPPAGYAGMMGGPSSGHTRVSYKRAPNFLERLGGSMCGSIVGLFLIAGACALLFLNEGRSVHTYNMLVETSHICKPVKSPDSVYSVLDNQLIYLSGKLSTSGPVSDVEFGVSGHYVRLKRKVEMYQWIEETEKREFKEPDGTIREERRYSYSTAWRSNVVNSNSFDDPRYHQNPRSMPVGSMEWTADRTSVGRYELSHDAVAEISNFRPLNPSREVTNAGNVMTVYGDMLYSGIPQRPEVGDIRISYTYAGRTDEGREDTVSVVARQSPGPLLTPFTTSDGYRVLFLYQEALSMDEVFERQHASNQAITWLLRGLGWLLTVVGFNLVAGILTTLVDWIPLVRELVSLSVLLLSLALGSSLSLFVMAVAWLRYHPLYGFAILLAAASPFIISKFLSHRNEQRKAC</sequence>
<keyword evidence="8 10" id="KW-0472">Membrane</keyword>
<keyword evidence="6" id="KW-0256">Endoplasmic reticulum</keyword>
<dbReference type="AlphaFoldDB" id="A0AA35W2Q5"/>
<feature type="transmembrane region" description="Helical" evidence="10">
    <location>
        <begin position="381"/>
        <end position="400"/>
    </location>
</feature>
<protein>
    <submittedName>
        <fullName evidence="11">Transmembrane protein 43</fullName>
    </submittedName>
</protein>
<evidence type="ECO:0000256" key="1">
    <source>
        <dbReference type="ARBA" id="ARBA00004127"/>
    </source>
</evidence>
<feature type="transmembrane region" description="Helical" evidence="10">
    <location>
        <begin position="353"/>
        <end position="375"/>
    </location>
</feature>
<dbReference type="EMBL" id="CASHTH010000206">
    <property type="protein sequence ID" value="CAI7994076.1"/>
    <property type="molecule type" value="Genomic_DNA"/>
</dbReference>
<name>A0AA35W2Q5_GEOBA</name>
<dbReference type="PANTHER" id="PTHR13416">
    <property type="match status" value="1"/>
</dbReference>
<keyword evidence="12" id="KW-1185">Reference proteome</keyword>
<dbReference type="GO" id="GO:0071763">
    <property type="term" value="P:nuclear membrane organization"/>
    <property type="evidence" value="ECO:0007669"/>
    <property type="project" value="TreeGrafter"/>
</dbReference>
<evidence type="ECO:0000256" key="10">
    <source>
        <dbReference type="SAM" id="Phobius"/>
    </source>
</evidence>